<dbReference type="AlphaFoldDB" id="A0A6V7W1T2"/>
<name>A0A6V7W1T2_MELEN</name>
<gene>
    <name evidence="2" type="ORF">MENT_LOCUS32666</name>
</gene>
<evidence type="ECO:0000256" key="1">
    <source>
        <dbReference type="SAM" id="Phobius"/>
    </source>
</evidence>
<dbReference type="EMBL" id="CAJEWN010000374">
    <property type="protein sequence ID" value="CAD2180578.1"/>
    <property type="molecule type" value="Genomic_DNA"/>
</dbReference>
<feature type="transmembrane region" description="Helical" evidence="1">
    <location>
        <begin position="12"/>
        <end position="31"/>
    </location>
</feature>
<protein>
    <submittedName>
        <fullName evidence="2">Uncharacterized protein</fullName>
    </submittedName>
</protein>
<comment type="caution">
    <text evidence="2">The sequence shown here is derived from an EMBL/GenBank/DDBJ whole genome shotgun (WGS) entry which is preliminary data.</text>
</comment>
<proteinExistence type="predicted"/>
<evidence type="ECO:0000313" key="2">
    <source>
        <dbReference type="EMBL" id="CAD2180578.1"/>
    </source>
</evidence>
<sequence length="50" mass="6132">MNRKKLIRDLLFIRRILFGLVIFSLLFFLYFREFVSPLIFLCKALCFLSR</sequence>
<dbReference type="Proteomes" id="UP000580250">
    <property type="component" value="Unassembled WGS sequence"/>
</dbReference>
<accession>A0A6V7W1T2</accession>
<keyword evidence="1" id="KW-0472">Membrane</keyword>
<evidence type="ECO:0000313" key="3">
    <source>
        <dbReference type="Proteomes" id="UP000580250"/>
    </source>
</evidence>
<organism evidence="2 3">
    <name type="scientific">Meloidogyne enterolobii</name>
    <name type="common">Root-knot nematode worm</name>
    <name type="synonym">Meloidogyne mayaguensis</name>
    <dbReference type="NCBI Taxonomy" id="390850"/>
    <lineage>
        <taxon>Eukaryota</taxon>
        <taxon>Metazoa</taxon>
        <taxon>Ecdysozoa</taxon>
        <taxon>Nematoda</taxon>
        <taxon>Chromadorea</taxon>
        <taxon>Rhabditida</taxon>
        <taxon>Tylenchina</taxon>
        <taxon>Tylenchomorpha</taxon>
        <taxon>Tylenchoidea</taxon>
        <taxon>Meloidogynidae</taxon>
        <taxon>Meloidogyninae</taxon>
        <taxon>Meloidogyne</taxon>
    </lineage>
</organism>
<keyword evidence="1" id="KW-1133">Transmembrane helix</keyword>
<reference evidence="2 3" key="1">
    <citation type="submission" date="2020-08" db="EMBL/GenBank/DDBJ databases">
        <authorList>
            <person name="Koutsovoulos G."/>
            <person name="Danchin GJ E."/>
        </authorList>
    </citation>
    <scope>NUCLEOTIDE SEQUENCE [LARGE SCALE GENOMIC DNA]</scope>
</reference>
<keyword evidence="1" id="KW-0812">Transmembrane</keyword>